<comment type="caution">
    <text evidence="5">The sequence shown here is derived from an EMBL/GenBank/DDBJ whole genome shotgun (WGS) entry which is preliminary data.</text>
</comment>
<dbReference type="PANTHER" id="PTHR32183">
    <property type="match status" value="1"/>
</dbReference>
<dbReference type="Proteomes" id="UP001583280">
    <property type="component" value="Unassembled WGS sequence"/>
</dbReference>
<dbReference type="Pfam" id="PF05724">
    <property type="entry name" value="TPMT"/>
    <property type="match status" value="1"/>
</dbReference>
<keyword evidence="2" id="KW-0489">Methyltransferase</keyword>
<evidence type="ECO:0000256" key="1">
    <source>
        <dbReference type="ARBA" id="ARBA00022553"/>
    </source>
</evidence>
<protein>
    <recommendedName>
        <fullName evidence="7">Thiol methyltransferase 2</fullName>
    </recommendedName>
</protein>
<accession>A0ABR3YNT7</accession>
<dbReference type="CDD" id="cd02440">
    <property type="entry name" value="AdoMet_MTases"/>
    <property type="match status" value="1"/>
</dbReference>
<evidence type="ECO:0000256" key="4">
    <source>
        <dbReference type="ARBA" id="ARBA00022691"/>
    </source>
</evidence>
<evidence type="ECO:0000313" key="6">
    <source>
        <dbReference type="Proteomes" id="UP001583280"/>
    </source>
</evidence>
<dbReference type="Gene3D" id="3.40.50.150">
    <property type="entry name" value="Vaccinia Virus protein VP39"/>
    <property type="match status" value="1"/>
</dbReference>
<dbReference type="PROSITE" id="PS51585">
    <property type="entry name" value="SAM_MT_TPMT"/>
    <property type="match status" value="1"/>
</dbReference>
<evidence type="ECO:0008006" key="7">
    <source>
        <dbReference type="Google" id="ProtNLM"/>
    </source>
</evidence>
<dbReference type="SUPFAM" id="SSF53335">
    <property type="entry name" value="S-adenosyl-L-methionine-dependent methyltransferases"/>
    <property type="match status" value="1"/>
</dbReference>
<keyword evidence="4" id="KW-0949">S-adenosyl-L-methionine</keyword>
<keyword evidence="1" id="KW-0597">Phosphoprotein</keyword>
<evidence type="ECO:0000313" key="5">
    <source>
        <dbReference type="EMBL" id="KAL1890019.1"/>
    </source>
</evidence>
<dbReference type="EMBL" id="JAWDJO010000197">
    <property type="protein sequence ID" value="KAL1890019.1"/>
    <property type="molecule type" value="Genomic_DNA"/>
</dbReference>
<evidence type="ECO:0000256" key="3">
    <source>
        <dbReference type="ARBA" id="ARBA00022679"/>
    </source>
</evidence>
<keyword evidence="3" id="KW-0808">Transferase</keyword>
<gene>
    <name evidence="5" type="ORF">Cpir12675_005560</name>
</gene>
<keyword evidence="6" id="KW-1185">Reference proteome</keyword>
<name>A0ABR3YNT7_9PEZI</name>
<sequence>MATPPHTLAESFADLEFSQHIGQWDAFWVDGTTPWDRASASPALAEALGMPEVLVAGEASAPAAASPTSTPQRKRALVPGCGRGYDVLLLASYGFDATGLDASPKAIVEAKETAHALADDPAYALAPGVTQRGSVSWAASDFFTEDLVQALGGQFDLVYDYTFLCALPVAVRPRWAAQMARLLSPTGRLVCLEFPIGKLPATGGPPHGLQSSAYMALLSAPNAEVVYDEAGEAVHTSPGGGRGLRRVAYFKPKKTHAVGYSPDGSVRDNVSVWGHQLGYADEELV</sequence>
<dbReference type="PANTHER" id="PTHR32183:SF6">
    <property type="entry name" value="CYSTEINE SULFINATE DESULFINASE_CYSTEINE DESULFURASE AND RELATED ENZYMES"/>
    <property type="match status" value="1"/>
</dbReference>
<proteinExistence type="predicted"/>
<dbReference type="InterPro" id="IPR029063">
    <property type="entry name" value="SAM-dependent_MTases_sf"/>
</dbReference>
<dbReference type="InterPro" id="IPR008854">
    <property type="entry name" value="TPMT"/>
</dbReference>
<reference evidence="5 6" key="1">
    <citation type="journal article" date="2024" name="IMA Fungus">
        <title>IMA Genome - F19 : A genome assembly and annotation guide to empower mycologists, including annotated draft genome sequences of Ceratocystis pirilliformis, Diaporthe australafricana, Fusarium ophioides, Paecilomyces lecythidis, and Sporothrix stenoceras.</title>
        <authorList>
            <person name="Aylward J."/>
            <person name="Wilson A.M."/>
            <person name="Visagie C.M."/>
            <person name="Spraker J."/>
            <person name="Barnes I."/>
            <person name="Buitendag C."/>
            <person name="Ceriani C."/>
            <person name="Del Mar Angel L."/>
            <person name="du Plessis D."/>
            <person name="Fuchs T."/>
            <person name="Gasser K."/>
            <person name="Kramer D."/>
            <person name="Li W."/>
            <person name="Munsamy K."/>
            <person name="Piso A."/>
            <person name="Price J.L."/>
            <person name="Sonnekus B."/>
            <person name="Thomas C."/>
            <person name="van der Nest A."/>
            <person name="van Dijk A."/>
            <person name="van Heerden A."/>
            <person name="van Vuuren N."/>
            <person name="Yilmaz N."/>
            <person name="Duong T.A."/>
            <person name="van der Merwe N.A."/>
            <person name="Wingfield M.J."/>
            <person name="Wingfield B.D."/>
        </authorList>
    </citation>
    <scope>NUCLEOTIDE SEQUENCE [LARGE SCALE GENOMIC DNA]</scope>
    <source>
        <strain evidence="5 6">CMW 12675</strain>
    </source>
</reference>
<organism evidence="5 6">
    <name type="scientific">Ceratocystis pirilliformis</name>
    <dbReference type="NCBI Taxonomy" id="259994"/>
    <lineage>
        <taxon>Eukaryota</taxon>
        <taxon>Fungi</taxon>
        <taxon>Dikarya</taxon>
        <taxon>Ascomycota</taxon>
        <taxon>Pezizomycotina</taxon>
        <taxon>Sordariomycetes</taxon>
        <taxon>Hypocreomycetidae</taxon>
        <taxon>Microascales</taxon>
        <taxon>Ceratocystidaceae</taxon>
        <taxon>Ceratocystis</taxon>
    </lineage>
</organism>
<evidence type="ECO:0000256" key="2">
    <source>
        <dbReference type="ARBA" id="ARBA00022603"/>
    </source>
</evidence>